<comment type="caution">
    <text evidence="1">The sequence shown here is derived from an EMBL/GenBank/DDBJ whole genome shotgun (WGS) entry which is preliminary data.</text>
</comment>
<dbReference type="EMBL" id="LAZR01003562">
    <property type="protein sequence ID" value="KKN17043.1"/>
    <property type="molecule type" value="Genomic_DNA"/>
</dbReference>
<sequence>MAENKDITALLLDDEQLYEVLHSLSYKYKTLKILNQTMVDIRNEFLEEDNYKAAKDTEEKMKIHDKSLDTVSYLIDYIVERV</sequence>
<evidence type="ECO:0000313" key="1">
    <source>
        <dbReference type="EMBL" id="KKN17043.1"/>
    </source>
</evidence>
<protein>
    <submittedName>
        <fullName evidence="1">Uncharacterized protein</fullName>
    </submittedName>
</protein>
<accession>A0A0F9RID2</accession>
<name>A0A0F9RID2_9ZZZZ</name>
<reference evidence="1" key="1">
    <citation type="journal article" date="2015" name="Nature">
        <title>Complex archaea that bridge the gap between prokaryotes and eukaryotes.</title>
        <authorList>
            <person name="Spang A."/>
            <person name="Saw J.H."/>
            <person name="Jorgensen S.L."/>
            <person name="Zaremba-Niedzwiedzka K."/>
            <person name="Martijn J."/>
            <person name="Lind A.E."/>
            <person name="van Eijk R."/>
            <person name="Schleper C."/>
            <person name="Guy L."/>
            <person name="Ettema T.J."/>
        </authorList>
    </citation>
    <scope>NUCLEOTIDE SEQUENCE</scope>
</reference>
<organism evidence="1">
    <name type="scientific">marine sediment metagenome</name>
    <dbReference type="NCBI Taxonomy" id="412755"/>
    <lineage>
        <taxon>unclassified sequences</taxon>
        <taxon>metagenomes</taxon>
        <taxon>ecological metagenomes</taxon>
    </lineage>
</organism>
<dbReference type="AlphaFoldDB" id="A0A0F9RID2"/>
<gene>
    <name evidence="1" type="ORF">LCGC14_0969920</name>
</gene>
<proteinExistence type="predicted"/>